<evidence type="ECO:0000313" key="9">
    <source>
        <dbReference type="Proteomes" id="UP000615026"/>
    </source>
</evidence>
<name>A0A928ZX11_LEPEC</name>
<protein>
    <submittedName>
        <fullName evidence="8">Aminotransferase class V-fold PLP-dependent enzyme</fullName>
    </submittedName>
</protein>
<dbReference type="Pfam" id="PF03711">
    <property type="entry name" value="OKR_DC_1_C"/>
    <property type="match status" value="1"/>
</dbReference>
<accession>A0A928ZX11</accession>
<dbReference type="RefSeq" id="WP_193994877.1">
    <property type="nucleotide sequence ID" value="NZ_JADEXP010000218.1"/>
</dbReference>
<dbReference type="InterPro" id="IPR008286">
    <property type="entry name" value="Prn/Lys/Arg_de-COase_C"/>
</dbReference>
<evidence type="ECO:0000256" key="1">
    <source>
        <dbReference type="ARBA" id="ARBA00001933"/>
    </source>
</evidence>
<dbReference type="Gene3D" id="3.90.100.10">
    <property type="entry name" value="Orn/Lys/Arg decarboxylase, C-terminal domain"/>
    <property type="match status" value="1"/>
</dbReference>
<gene>
    <name evidence="8" type="ORF">IQ260_20125</name>
</gene>
<comment type="similarity">
    <text evidence="2">Belongs to the Orn/Lys/Arg decarboxylase class-I family.</text>
</comment>
<comment type="cofactor">
    <cofactor evidence="1">
        <name>pyridoxal 5'-phosphate</name>
        <dbReference type="ChEBI" id="CHEBI:597326"/>
    </cofactor>
</comment>
<keyword evidence="4" id="KW-0663">Pyridoxal phosphate</keyword>
<evidence type="ECO:0000256" key="2">
    <source>
        <dbReference type="ARBA" id="ARBA00010671"/>
    </source>
</evidence>
<dbReference type="SUPFAM" id="SSF55904">
    <property type="entry name" value="Ornithine decarboxylase C-terminal domain"/>
    <property type="match status" value="1"/>
</dbReference>
<evidence type="ECO:0000256" key="5">
    <source>
        <dbReference type="ARBA" id="ARBA00023239"/>
    </source>
</evidence>
<dbReference type="AlphaFoldDB" id="A0A928ZX11"/>
<organism evidence="8 9">
    <name type="scientific">Leptolyngbya cf. ectocarpi LEGE 11479</name>
    <dbReference type="NCBI Taxonomy" id="1828722"/>
    <lineage>
        <taxon>Bacteria</taxon>
        <taxon>Bacillati</taxon>
        <taxon>Cyanobacteriota</taxon>
        <taxon>Cyanophyceae</taxon>
        <taxon>Leptolyngbyales</taxon>
        <taxon>Leptolyngbyaceae</taxon>
        <taxon>Leptolyngbya group</taxon>
        <taxon>Leptolyngbya</taxon>
    </lineage>
</organism>
<comment type="caution">
    <text evidence="8">The sequence shown here is derived from an EMBL/GenBank/DDBJ whole genome shotgun (WGS) entry which is preliminary data.</text>
</comment>
<feature type="domain" description="Orn/Lys/Arg decarboxylase C-terminal" evidence="7">
    <location>
        <begin position="416"/>
        <end position="471"/>
    </location>
</feature>
<dbReference type="GO" id="GO:0016831">
    <property type="term" value="F:carboxy-lyase activity"/>
    <property type="evidence" value="ECO:0007669"/>
    <property type="project" value="UniProtKB-KW"/>
</dbReference>
<evidence type="ECO:0000259" key="7">
    <source>
        <dbReference type="Pfam" id="PF03711"/>
    </source>
</evidence>
<dbReference type="Proteomes" id="UP000615026">
    <property type="component" value="Unassembled WGS sequence"/>
</dbReference>
<dbReference type="Pfam" id="PF01276">
    <property type="entry name" value="OKR_DC_1"/>
    <property type="match status" value="1"/>
</dbReference>
<dbReference type="InterPro" id="IPR036633">
    <property type="entry name" value="Prn/Lys/Arg_de-COase_C_sf"/>
</dbReference>
<dbReference type="InterPro" id="IPR000310">
    <property type="entry name" value="Orn/Lys/Arg_deCO2ase_major_dom"/>
</dbReference>
<keyword evidence="5" id="KW-0456">Lyase</keyword>
<dbReference type="InterPro" id="IPR015421">
    <property type="entry name" value="PyrdxlP-dep_Trfase_major"/>
</dbReference>
<dbReference type="SUPFAM" id="SSF53383">
    <property type="entry name" value="PLP-dependent transferases"/>
    <property type="match status" value="1"/>
</dbReference>
<dbReference type="PANTHER" id="PTHR43277">
    <property type="entry name" value="ARGININE DECARBOXYLASE"/>
    <property type="match status" value="1"/>
</dbReference>
<proteinExistence type="inferred from homology"/>
<dbReference type="GO" id="GO:0008483">
    <property type="term" value="F:transaminase activity"/>
    <property type="evidence" value="ECO:0007669"/>
    <property type="project" value="UniProtKB-KW"/>
</dbReference>
<dbReference type="EMBL" id="JADEXP010000218">
    <property type="protein sequence ID" value="MBE9068955.1"/>
    <property type="molecule type" value="Genomic_DNA"/>
</dbReference>
<evidence type="ECO:0000256" key="3">
    <source>
        <dbReference type="ARBA" id="ARBA00022793"/>
    </source>
</evidence>
<keyword evidence="9" id="KW-1185">Reference proteome</keyword>
<feature type="domain" description="Orn/Lys/Arg decarboxylases family 1 pyridoxal-P attachment site" evidence="6">
    <location>
        <begin position="8"/>
        <end position="300"/>
    </location>
</feature>
<keyword evidence="8" id="KW-0032">Aminotransferase</keyword>
<dbReference type="InterPro" id="IPR052357">
    <property type="entry name" value="Orn_Lys_Arg_decarboxylase-I"/>
</dbReference>
<keyword evidence="8" id="KW-0808">Transferase</keyword>
<dbReference type="Gene3D" id="3.40.640.10">
    <property type="entry name" value="Type I PLP-dependent aspartate aminotransferase-like (Major domain)"/>
    <property type="match status" value="1"/>
</dbReference>
<dbReference type="InterPro" id="IPR015424">
    <property type="entry name" value="PyrdxlP-dep_Trfase"/>
</dbReference>
<reference evidence="8" key="1">
    <citation type="submission" date="2020-10" db="EMBL/GenBank/DDBJ databases">
        <authorList>
            <person name="Castelo-Branco R."/>
            <person name="Eusebio N."/>
            <person name="Adriana R."/>
            <person name="Vieira A."/>
            <person name="Brugerolle De Fraissinette N."/>
            <person name="Rezende De Castro R."/>
            <person name="Schneider M.P."/>
            <person name="Vasconcelos V."/>
            <person name="Leao P.N."/>
        </authorList>
    </citation>
    <scope>NUCLEOTIDE SEQUENCE</scope>
    <source>
        <strain evidence="8">LEGE 11479</strain>
    </source>
</reference>
<dbReference type="PANTHER" id="PTHR43277:SF4">
    <property type="entry name" value="ARGININE DECARBOXYLASE"/>
    <property type="match status" value="1"/>
</dbReference>
<sequence>MLSQSCAPLANALWDVASRHHAAFYTPGHKRGQGISSLHQTVFGSAVFRVDLPELPELDDLFAPESVILAAQELAAEAFGAEQTWFLINGSTCGVESALLATCGPGDKVIVPRNAHQSVLSGLILSGAMPVWIAPVYEPRWQLALGVTADVIAAALRQHPDAKAVVVVSPTYEGVCSDIAAIASVVHRYDMPLIVDAAHGPHFAFHGELPPTALRGGADIVIHSAHKVLAAFTQAAMLHVQGERCDRNRLNQALRMTQSSSPSYLLLASLDAARHQMANQGRDLMEQTLTLAKLARSQLHESPLPVLNVSAGTNGFQQDLTRLTVDVFAVGITGFEADVWLHDRGVTAELPTLHQLTFIISLGNSRQDIQQLLQGLRQLPSSTVTNVPTQLPPSFQHCHNVSRPGVSPREAFFASSVTCALEEAVGALSAETVCIYPPGIPQLMPGEPITEQILDSLTVAQACGAHLSGLADPTLQTFRILLSP</sequence>
<evidence type="ECO:0000259" key="6">
    <source>
        <dbReference type="Pfam" id="PF01276"/>
    </source>
</evidence>
<dbReference type="CDD" id="cd00615">
    <property type="entry name" value="Orn_deC_like"/>
    <property type="match status" value="1"/>
</dbReference>
<evidence type="ECO:0000313" key="8">
    <source>
        <dbReference type="EMBL" id="MBE9068955.1"/>
    </source>
</evidence>
<keyword evidence="3" id="KW-0210">Decarboxylase</keyword>
<evidence type="ECO:0000256" key="4">
    <source>
        <dbReference type="ARBA" id="ARBA00022898"/>
    </source>
</evidence>